<keyword evidence="2" id="KW-1185">Reference proteome</keyword>
<proteinExistence type="predicted"/>
<gene>
    <name evidence="1" type="ORF">PsYK624_061880</name>
</gene>
<name>A0A9P3G8V9_9APHY</name>
<organism evidence="1 2">
    <name type="scientific">Phanerochaete sordida</name>
    <dbReference type="NCBI Taxonomy" id="48140"/>
    <lineage>
        <taxon>Eukaryota</taxon>
        <taxon>Fungi</taxon>
        <taxon>Dikarya</taxon>
        <taxon>Basidiomycota</taxon>
        <taxon>Agaricomycotina</taxon>
        <taxon>Agaricomycetes</taxon>
        <taxon>Polyporales</taxon>
        <taxon>Phanerochaetaceae</taxon>
        <taxon>Phanerochaete</taxon>
    </lineage>
</organism>
<dbReference type="AlphaFoldDB" id="A0A9P3G8V9"/>
<protein>
    <submittedName>
        <fullName evidence="1">Uncharacterized protein</fullName>
    </submittedName>
</protein>
<dbReference type="Proteomes" id="UP000703269">
    <property type="component" value="Unassembled WGS sequence"/>
</dbReference>
<comment type="caution">
    <text evidence="1">The sequence shown here is derived from an EMBL/GenBank/DDBJ whole genome shotgun (WGS) entry which is preliminary data.</text>
</comment>
<reference evidence="1 2" key="1">
    <citation type="submission" date="2021-08" db="EMBL/GenBank/DDBJ databases">
        <title>Draft Genome Sequence of Phanerochaete sordida strain YK-624.</title>
        <authorList>
            <person name="Mori T."/>
            <person name="Dohra H."/>
            <person name="Suzuki T."/>
            <person name="Kawagishi H."/>
            <person name="Hirai H."/>
        </authorList>
    </citation>
    <scope>NUCLEOTIDE SEQUENCE [LARGE SCALE GENOMIC DNA]</scope>
    <source>
        <strain evidence="1 2">YK-624</strain>
    </source>
</reference>
<evidence type="ECO:0000313" key="2">
    <source>
        <dbReference type="Proteomes" id="UP000703269"/>
    </source>
</evidence>
<accession>A0A9P3G8V9</accession>
<dbReference type="EMBL" id="BPQB01000015">
    <property type="protein sequence ID" value="GJE90065.1"/>
    <property type="molecule type" value="Genomic_DNA"/>
</dbReference>
<evidence type="ECO:0000313" key="1">
    <source>
        <dbReference type="EMBL" id="GJE90065.1"/>
    </source>
</evidence>
<sequence length="104" mass="11640">MRESKVHEKVAILHVGKDELVHLIPALEESSHDGTTGVLFPELQDIRLVRRHGVEFGTLQGEESVKERLMNVLAKRRARGLGPFSIFLGLKEEQTEEILTSAGQ</sequence>